<dbReference type="RefSeq" id="WP_109907388.1">
    <property type="nucleotide sequence ID" value="NZ_QGLE01000011.1"/>
</dbReference>
<dbReference type="InterPro" id="IPR003430">
    <property type="entry name" value="Phenol_Hydrox"/>
</dbReference>
<dbReference type="InterPro" id="IPR007029">
    <property type="entry name" value="YHS_dom"/>
</dbReference>
<organism evidence="4 5">
    <name type="scientific">Zavarzinia aquatilis</name>
    <dbReference type="NCBI Taxonomy" id="2211142"/>
    <lineage>
        <taxon>Bacteria</taxon>
        <taxon>Pseudomonadati</taxon>
        <taxon>Pseudomonadota</taxon>
        <taxon>Alphaproteobacteria</taxon>
        <taxon>Rhodospirillales</taxon>
        <taxon>Zavarziniaceae</taxon>
        <taxon>Zavarzinia</taxon>
    </lineage>
</organism>
<dbReference type="OrthoDB" id="7591937at2"/>
<evidence type="ECO:0000256" key="1">
    <source>
        <dbReference type="ARBA" id="ARBA00023002"/>
    </source>
</evidence>
<dbReference type="Pfam" id="PF02332">
    <property type="entry name" value="Phenol_Hydrox"/>
    <property type="match status" value="1"/>
</dbReference>
<name>A0A317E046_9PROT</name>
<feature type="domain" description="YHS" evidence="3">
    <location>
        <begin position="415"/>
        <end position="448"/>
    </location>
</feature>
<dbReference type="InterPro" id="IPR009078">
    <property type="entry name" value="Ferritin-like_SF"/>
</dbReference>
<accession>A0A317E046</accession>
<proteinExistence type="predicted"/>
<evidence type="ECO:0000313" key="4">
    <source>
        <dbReference type="EMBL" id="PWR19506.1"/>
    </source>
</evidence>
<dbReference type="EMBL" id="QGLE01000011">
    <property type="protein sequence ID" value="PWR19506.1"/>
    <property type="molecule type" value="Genomic_DNA"/>
</dbReference>
<evidence type="ECO:0000256" key="2">
    <source>
        <dbReference type="ARBA" id="ARBA00023033"/>
    </source>
</evidence>
<sequence length="496" mass="57931">MAKVATRDWYDIARDTNWTPTYVAEDEMFPPQFSDPYGIPLAEWETFDEPYKITFRDYVQSQREKDVGAYSVKSAIARTEFYRKASPGWKSLLQLHFGAVSFTEYGSVSAFARMSRFARAPGMRNMANFGSLDEIRHAQIQMYFAYEFIGESRAFDWAQKAVRTNNWVVISERHCFDDIEHTRDVISAAIMTNFSFEQAFTNLQFVALSADAKKYGDYSFATMLQTIQSDEARHAQIGEPLIEIMLRNGRKAEAQKLIDISFWRIWKQFSVLSGVSMDYYTPLEQRELSFKEFVKEFVGNQFLRNIQALGLEKPWYWDEYFLPDIDVYHHAQQIGIYLYRATEWWDVIAGVSPAERQWLESKYPGWNDTFGQVWDVITENILAGRLERTEPKLLPMMCNMVGFELTGVPGKKWDVRDCQVDYEGRRYHFGHPVDKWIFEQEPKRYKNHMGFIDRIVRGIVPAGPDGVFDYMNMGEADRGNCGENFAWAESYRRAAE</sequence>
<keyword evidence="2 4" id="KW-0503">Monooxygenase</keyword>
<keyword evidence="5" id="KW-1185">Reference proteome</keyword>
<dbReference type="AlphaFoldDB" id="A0A317E046"/>
<dbReference type="SUPFAM" id="SSF47240">
    <property type="entry name" value="Ferritin-like"/>
    <property type="match status" value="1"/>
</dbReference>
<reference evidence="4 5" key="1">
    <citation type="submission" date="2018-05" db="EMBL/GenBank/DDBJ databases">
        <title>Zavarzinia sp. HR-AS.</title>
        <authorList>
            <person name="Lee Y."/>
            <person name="Jeon C.O."/>
        </authorList>
    </citation>
    <scope>NUCLEOTIDE SEQUENCE [LARGE SCALE GENOMIC DNA]</scope>
    <source>
        <strain evidence="4 5">HR-AS</strain>
    </source>
</reference>
<keyword evidence="1" id="KW-0560">Oxidoreductase</keyword>
<dbReference type="InterPro" id="IPR012348">
    <property type="entry name" value="RNR-like"/>
</dbReference>
<evidence type="ECO:0000259" key="3">
    <source>
        <dbReference type="Pfam" id="PF04945"/>
    </source>
</evidence>
<dbReference type="Proteomes" id="UP000245461">
    <property type="component" value="Unassembled WGS sequence"/>
</dbReference>
<dbReference type="GO" id="GO:0004497">
    <property type="term" value="F:monooxygenase activity"/>
    <property type="evidence" value="ECO:0007669"/>
    <property type="project" value="UniProtKB-KW"/>
</dbReference>
<dbReference type="Pfam" id="PF04945">
    <property type="entry name" value="YHS"/>
    <property type="match status" value="1"/>
</dbReference>
<evidence type="ECO:0000313" key="5">
    <source>
        <dbReference type="Proteomes" id="UP000245461"/>
    </source>
</evidence>
<comment type="caution">
    <text evidence="4">The sequence shown here is derived from an EMBL/GenBank/DDBJ whole genome shotgun (WGS) entry which is preliminary data.</text>
</comment>
<gene>
    <name evidence="4" type="ORF">DKG74_17095</name>
</gene>
<protein>
    <submittedName>
        <fullName evidence="4">Toluene monooxygenase</fullName>
    </submittedName>
</protein>
<dbReference type="Gene3D" id="1.10.620.20">
    <property type="entry name" value="Ribonucleotide Reductase, subunit A"/>
    <property type="match status" value="1"/>
</dbReference>